<proteinExistence type="predicted"/>
<dbReference type="GO" id="GO:0015833">
    <property type="term" value="P:peptide transport"/>
    <property type="evidence" value="ECO:0007669"/>
    <property type="project" value="InterPro"/>
</dbReference>
<feature type="domain" description="ABC transporter" evidence="7">
    <location>
        <begin position="293"/>
        <end position="531"/>
    </location>
</feature>
<keyword evidence="2" id="KW-0813">Transport</keyword>
<dbReference type="PROSITE" id="PS00211">
    <property type="entry name" value="ABC_TRANSPORTER_1"/>
    <property type="match status" value="2"/>
</dbReference>
<evidence type="ECO:0000259" key="7">
    <source>
        <dbReference type="PROSITE" id="PS50893"/>
    </source>
</evidence>
<dbReference type="EMBL" id="UINC01007945">
    <property type="protein sequence ID" value="SVA35780.1"/>
    <property type="molecule type" value="Genomic_DNA"/>
</dbReference>
<dbReference type="GO" id="GO:0005524">
    <property type="term" value="F:ATP binding"/>
    <property type="evidence" value="ECO:0007669"/>
    <property type="project" value="UniProtKB-KW"/>
</dbReference>
<dbReference type="InterPro" id="IPR013563">
    <property type="entry name" value="Oligopep_ABC_C"/>
</dbReference>
<dbReference type="InterPro" id="IPR050388">
    <property type="entry name" value="ABC_Ni/Peptide_Import"/>
</dbReference>
<dbReference type="NCBIfam" id="NF008453">
    <property type="entry name" value="PRK11308.1"/>
    <property type="match status" value="2"/>
</dbReference>
<name>A0A381V654_9ZZZZ</name>
<evidence type="ECO:0000256" key="1">
    <source>
        <dbReference type="ARBA" id="ARBA00004202"/>
    </source>
</evidence>
<gene>
    <name evidence="8" type="ORF">METZ01_LOCUS88634</name>
</gene>
<keyword evidence="3" id="KW-1003">Cell membrane</keyword>
<dbReference type="FunFam" id="3.40.50.300:FF:000016">
    <property type="entry name" value="Oligopeptide ABC transporter ATP-binding component"/>
    <property type="match status" value="2"/>
</dbReference>
<dbReference type="NCBIfam" id="NF007739">
    <property type="entry name" value="PRK10419.1"/>
    <property type="match status" value="2"/>
</dbReference>
<sequence>MAQHYSQREPLLTIDDLSVTFSTASGPIEAVRHASLTVSRGETVALVGESGSGKSVTALSVLGLLPYPKARHPGGSIRFDHQELLGAGEKTLMSVRGDRIAMIFQEPMTSLNPLHVVEKQIAETLKLRNNLDDQQAREKVLELLRLVHIPEPESRLTAYPHQLSGGQRQRIMIAMALANEPDLLIADEPTTAVDVTTQAQILDLITELRNNLAMGVLLITHDLDVVRKTADRVYVMRRGQIIEDGRTDSVLSHPKQAYTRQLIEAEPHRLTRSIPENAPVVLRGNRIQVWFPVKKVVLRKTVDHIKATDNVSLAIRAGETVGVVGESGSGKTSLALALLRLISSRGEIELHGHPLQALRQHRLKPLRRKMQVVFQDPYGSLSPRLSVNQIVAEGLVAHGIGTEAERDARVIEALEGVGLDQASRHRYPHEFSGGQRQRIALARAMIMQPDVLVLDEPTSALDRSVQVQMIDLLQRLQQEHALAYLFISHDLRVIRALSDQIIVMRRGKVVEQGHADTIFSNPTHPYTRALMSAAFDLAVSDESAIAQ</sequence>
<keyword evidence="6" id="KW-0472">Membrane</keyword>
<dbReference type="Pfam" id="PF00005">
    <property type="entry name" value="ABC_tran"/>
    <property type="match status" value="2"/>
</dbReference>
<dbReference type="Gene3D" id="3.40.50.300">
    <property type="entry name" value="P-loop containing nucleotide triphosphate hydrolases"/>
    <property type="match status" value="2"/>
</dbReference>
<dbReference type="PROSITE" id="PS50893">
    <property type="entry name" value="ABC_TRANSPORTER_2"/>
    <property type="match status" value="2"/>
</dbReference>
<organism evidence="8">
    <name type="scientific">marine metagenome</name>
    <dbReference type="NCBI Taxonomy" id="408172"/>
    <lineage>
        <taxon>unclassified sequences</taxon>
        <taxon>metagenomes</taxon>
        <taxon>ecological metagenomes</taxon>
    </lineage>
</organism>
<accession>A0A381V654</accession>
<dbReference type="SMART" id="SM00382">
    <property type="entry name" value="AAA"/>
    <property type="match status" value="2"/>
</dbReference>
<dbReference type="GO" id="GO:0005886">
    <property type="term" value="C:plasma membrane"/>
    <property type="evidence" value="ECO:0007669"/>
    <property type="project" value="UniProtKB-SubCell"/>
</dbReference>
<keyword evidence="4" id="KW-0547">Nucleotide-binding</keyword>
<dbReference type="InterPro" id="IPR027417">
    <property type="entry name" value="P-loop_NTPase"/>
</dbReference>
<dbReference type="GO" id="GO:0016887">
    <property type="term" value="F:ATP hydrolysis activity"/>
    <property type="evidence" value="ECO:0007669"/>
    <property type="project" value="InterPro"/>
</dbReference>
<evidence type="ECO:0000313" key="8">
    <source>
        <dbReference type="EMBL" id="SVA35780.1"/>
    </source>
</evidence>
<keyword evidence="5" id="KW-0067">ATP-binding</keyword>
<comment type="subcellular location">
    <subcellularLocation>
        <location evidence="1">Cell membrane</location>
        <topology evidence="1">Peripheral membrane protein</topology>
    </subcellularLocation>
</comment>
<evidence type="ECO:0000256" key="5">
    <source>
        <dbReference type="ARBA" id="ARBA00022840"/>
    </source>
</evidence>
<evidence type="ECO:0000256" key="2">
    <source>
        <dbReference type="ARBA" id="ARBA00022448"/>
    </source>
</evidence>
<evidence type="ECO:0000256" key="6">
    <source>
        <dbReference type="ARBA" id="ARBA00023136"/>
    </source>
</evidence>
<dbReference type="SUPFAM" id="SSF52540">
    <property type="entry name" value="P-loop containing nucleoside triphosphate hydrolases"/>
    <property type="match status" value="2"/>
</dbReference>
<evidence type="ECO:0000256" key="3">
    <source>
        <dbReference type="ARBA" id="ARBA00022475"/>
    </source>
</evidence>
<dbReference type="Pfam" id="PF08352">
    <property type="entry name" value="oligo_HPY"/>
    <property type="match status" value="1"/>
</dbReference>
<dbReference type="CDD" id="cd03257">
    <property type="entry name" value="ABC_NikE_OppD_transporters"/>
    <property type="match status" value="2"/>
</dbReference>
<dbReference type="PANTHER" id="PTHR43297:SF2">
    <property type="entry name" value="DIPEPTIDE TRANSPORT ATP-BINDING PROTEIN DPPD"/>
    <property type="match status" value="1"/>
</dbReference>
<feature type="domain" description="ABC transporter" evidence="7">
    <location>
        <begin position="12"/>
        <end position="263"/>
    </location>
</feature>
<reference evidence="8" key="1">
    <citation type="submission" date="2018-05" db="EMBL/GenBank/DDBJ databases">
        <authorList>
            <person name="Lanie J.A."/>
            <person name="Ng W.-L."/>
            <person name="Kazmierczak K.M."/>
            <person name="Andrzejewski T.M."/>
            <person name="Davidsen T.M."/>
            <person name="Wayne K.J."/>
            <person name="Tettelin H."/>
            <person name="Glass J.I."/>
            <person name="Rusch D."/>
            <person name="Podicherti R."/>
            <person name="Tsui H.-C.T."/>
            <person name="Winkler M.E."/>
        </authorList>
    </citation>
    <scope>NUCLEOTIDE SEQUENCE</scope>
</reference>
<dbReference type="PANTHER" id="PTHR43297">
    <property type="entry name" value="OLIGOPEPTIDE TRANSPORT ATP-BINDING PROTEIN APPD"/>
    <property type="match status" value="1"/>
</dbReference>
<dbReference type="AlphaFoldDB" id="A0A381V654"/>
<dbReference type="InterPro" id="IPR017871">
    <property type="entry name" value="ABC_transporter-like_CS"/>
</dbReference>
<protein>
    <recommendedName>
        <fullName evidence="7">ABC transporter domain-containing protein</fullName>
    </recommendedName>
</protein>
<dbReference type="InterPro" id="IPR003593">
    <property type="entry name" value="AAA+_ATPase"/>
</dbReference>
<dbReference type="InterPro" id="IPR003439">
    <property type="entry name" value="ABC_transporter-like_ATP-bd"/>
</dbReference>
<evidence type="ECO:0000256" key="4">
    <source>
        <dbReference type="ARBA" id="ARBA00022741"/>
    </source>
</evidence>